<keyword evidence="7" id="KW-0496">Mitochondrion</keyword>
<reference evidence="13" key="1">
    <citation type="submission" date="2023-01" db="EMBL/GenBank/DDBJ databases">
        <title>Metagenome sequencing of chrysophaentin producing Chrysophaeum taylorii.</title>
        <authorList>
            <person name="Davison J."/>
            <person name="Bewley C."/>
        </authorList>
    </citation>
    <scope>NUCLEOTIDE SEQUENCE</scope>
    <source>
        <strain evidence="13">NIES-1699</strain>
    </source>
</reference>
<evidence type="ECO:0000259" key="12">
    <source>
        <dbReference type="SMART" id="SM00382"/>
    </source>
</evidence>
<feature type="coiled-coil region" evidence="10">
    <location>
        <begin position="120"/>
        <end position="173"/>
    </location>
</feature>
<keyword evidence="8" id="KW-0472">Membrane</keyword>
<evidence type="ECO:0000256" key="4">
    <source>
        <dbReference type="ARBA" id="ARBA00022792"/>
    </source>
</evidence>
<dbReference type="GO" id="GO:0008270">
    <property type="term" value="F:zinc ion binding"/>
    <property type="evidence" value="ECO:0007669"/>
    <property type="project" value="TreeGrafter"/>
</dbReference>
<sequence length="598" mass="66092">MRRALWSVPVGAFAWSRARAEEASEGTPQPPQKPGIYKSAGFDPTAIEKVAELLRGNSRAKMAQKRAELIAQQAEEKAKAARYRAAANDLSKEARSEMRQQDATTRNQRRREEEVRSRYRAQLAAEREAAARRLDEALKDGEEGRRIEHEKRLEDVKRETAEFEAKLRRETDAKYLEAKATYTARAQRQLQDLRLNVLRERGIAARDAALEALRTSLESVGAGVRALLGDQRRALSLAAVVAGLTLGVSTARHTARIVGNFVEARIKKPTLVRETSRGYALASSGVVPAVVSRAASRLSPRPDDGAFSEAVLAGAAFRPDLEQTLLSFAEGAANTRKHAAPFRHALLHGPPGTGKTMFAKRLATNAGMDYAILSGGDVLPLGRDAVTEIHKLFDWAKNSPRGLLLLVDEADAFCRARSSKMSEDARNALNAFLYRTGTPSRDVIVIFATNAPQLFDPAILDRVDDVIRFDNPEQDERVKILQLGLQEFAAEEQDLEVPSSFARRAYARLFGSPEKRVVLEKISPDDILAAARKTEGFSAREVSKLAIAWRAAAVSASPTRPVLSGDLMTSVTDTQIDTTRQKQFWYRTHAQQQQYKSL</sequence>
<dbReference type="InterPro" id="IPR021911">
    <property type="entry name" value="ATAD3_N"/>
</dbReference>
<comment type="subcellular location">
    <subcellularLocation>
        <location evidence="1">Mitochondrion inner membrane</location>
    </subcellularLocation>
    <subcellularLocation>
        <location evidence="2">Mitochondrion matrix</location>
        <location evidence="2">Mitochondrion nucleoid</location>
    </subcellularLocation>
</comment>
<evidence type="ECO:0000256" key="11">
    <source>
        <dbReference type="SAM" id="MobiDB-lite"/>
    </source>
</evidence>
<evidence type="ECO:0000256" key="1">
    <source>
        <dbReference type="ARBA" id="ARBA00004273"/>
    </source>
</evidence>
<feature type="domain" description="AAA+ ATPase" evidence="12">
    <location>
        <begin position="341"/>
        <end position="473"/>
    </location>
</feature>
<keyword evidence="4" id="KW-0999">Mitochondrion inner membrane</keyword>
<dbReference type="EMBL" id="JAQMWT010000651">
    <property type="protein sequence ID" value="KAJ8598761.1"/>
    <property type="molecule type" value="Genomic_DNA"/>
</dbReference>
<evidence type="ECO:0000256" key="8">
    <source>
        <dbReference type="ARBA" id="ARBA00023136"/>
    </source>
</evidence>
<evidence type="ECO:0000256" key="6">
    <source>
        <dbReference type="ARBA" id="ARBA00023054"/>
    </source>
</evidence>
<evidence type="ECO:0000256" key="9">
    <source>
        <dbReference type="ARBA" id="ARBA00023271"/>
    </source>
</evidence>
<keyword evidence="9" id="KW-1135">Mitochondrion nucleoid</keyword>
<evidence type="ECO:0000256" key="5">
    <source>
        <dbReference type="ARBA" id="ARBA00022840"/>
    </source>
</evidence>
<dbReference type="Proteomes" id="UP001230188">
    <property type="component" value="Unassembled WGS sequence"/>
</dbReference>
<dbReference type="InterPro" id="IPR003593">
    <property type="entry name" value="AAA+_ATPase"/>
</dbReference>
<dbReference type="PANTHER" id="PTHR23075:SF0">
    <property type="entry name" value="ATPASE FAMILY AAA DOMAIN-CONTAINING PROTEIN 3"/>
    <property type="match status" value="1"/>
</dbReference>
<dbReference type="SUPFAM" id="SSF52540">
    <property type="entry name" value="P-loop containing nucleoside triphosphate hydrolases"/>
    <property type="match status" value="1"/>
</dbReference>
<comment type="caution">
    <text evidence="13">The sequence shown here is derived from an EMBL/GenBank/DDBJ whole genome shotgun (WGS) entry which is preliminary data.</text>
</comment>
<dbReference type="Pfam" id="PF12037">
    <property type="entry name" value="ATAD3_N"/>
    <property type="match status" value="1"/>
</dbReference>
<dbReference type="GO" id="GO:0042645">
    <property type="term" value="C:mitochondrial nucleoid"/>
    <property type="evidence" value="ECO:0007669"/>
    <property type="project" value="UniProtKB-SubCell"/>
</dbReference>
<dbReference type="AlphaFoldDB" id="A0AAD7U5N7"/>
<dbReference type="GO" id="GO:0005743">
    <property type="term" value="C:mitochondrial inner membrane"/>
    <property type="evidence" value="ECO:0007669"/>
    <property type="project" value="UniProtKB-SubCell"/>
</dbReference>
<protein>
    <recommendedName>
        <fullName evidence="12">AAA+ ATPase domain-containing protein</fullName>
    </recommendedName>
</protein>
<accession>A0AAD7U5N7</accession>
<organism evidence="13 14">
    <name type="scientific">Chrysophaeum taylorii</name>
    <dbReference type="NCBI Taxonomy" id="2483200"/>
    <lineage>
        <taxon>Eukaryota</taxon>
        <taxon>Sar</taxon>
        <taxon>Stramenopiles</taxon>
        <taxon>Ochrophyta</taxon>
        <taxon>Pelagophyceae</taxon>
        <taxon>Pelagomonadales</taxon>
        <taxon>Pelagomonadaceae</taxon>
        <taxon>Chrysophaeum</taxon>
    </lineage>
</organism>
<feature type="region of interest" description="Disordered" evidence="11">
    <location>
        <begin position="85"/>
        <end position="118"/>
    </location>
</feature>
<dbReference type="GO" id="GO:0016887">
    <property type="term" value="F:ATP hydrolysis activity"/>
    <property type="evidence" value="ECO:0007669"/>
    <property type="project" value="InterPro"/>
</dbReference>
<dbReference type="GO" id="GO:0005524">
    <property type="term" value="F:ATP binding"/>
    <property type="evidence" value="ECO:0007669"/>
    <property type="project" value="UniProtKB-KW"/>
</dbReference>
<dbReference type="GO" id="GO:0007005">
    <property type="term" value="P:mitochondrion organization"/>
    <property type="evidence" value="ECO:0007669"/>
    <property type="project" value="TreeGrafter"/>
</dbReference>
<dbReference type="Pfam" id="PF00004">
    <property type="entry name" value="AAA"/>
    <property type="match status" value="1"/>
</dbReference>
<keyword evidence="6 10" id="KW-0175">Coiled coil</keyword>
<keyword evidence="3" id="KW-0547">Nucleotide-binding</keyword>
<dbReference type="InterPro" id="IPR027417">
    <property type="entry name" value="P-loop_NTPase"/>
</dbReference>
<evidence type="ECO:0000313" key="13">
    <source>
        <dbReference type="EMBL" id="KAJ8598761.1"/>
    </source>
</evidence>
<dbReference type="SMART" id="SM00382">
    <property type="entry name" value="AAA"/>
    <property type="match status" value="1"/>
</dbReference>
<dbReference type="Gene3D" id="3.40.50.300">
    <property type="entry name" value="P-loop containing nucleotide triphosphate hydrolases"/>
    <property type="match status" value="1"/>
</dbReference>
<evidence type="ECO:0000313" key="14">
    <source>
        <dbReference type="Proteomes" id="UP001230188"/>
    </source>
</evidence>
<proteinExistence type="predicted"/>
<dbReference type="PANTHER" id="PTHR23075">
    <property type="entry name" value="PUTATIVE ATP-ASE"/>
    <property type="match status" value="1"/>
</dbReference>
<gene>
    <name evidence="13" type="ORF">CTAYLR_009866</name>
</gene>
<evidence type="ECO:0000256" key="3">
    <source>
        <dbReference type="ARBA" id="ARBA00022741"/>
    </source>
</evidence>
<evidence type="ECO:0000256" key="7">
    <source>
        <dbReference type="ARBA" id="ARBA00023128"/>
    </source>
</evidence>
<keyword evidence="14" id="KW-1185">Reference proteome</keyword>
<feature type="compositionally biased region" description="Basic and acidic residues" evidence="11">
    <location>
        <begin position="90"/>
        <end position="100"/>
    </location>
</feature>
<name>A0AAD7U5N7_9STRA</name>
<keyword evidence="5" id="KW-0067">ATP-binding</keyword>
<evidence type="ECO:0000256" key="2">
    <source>
        <dbReference type="ARBA" id="ARBA00004436"/>
    </source>
</evidence>
<evidence type="ECO:0000256" key="10">
    <source>
        <dbReference type="SAM" id="Coils"/>
    </source>
</evidence>
<dbReference type="InterPro" id="IPR003959">
    <property type="entry name" value="ATPase_AAA_core"/>
</dbReference>